<gene>
    <name evidence="1" type="ORF">FWK35_00011267</name>
</gene>
<comment type="caution">
    <text evidence="1">The sequence shown here is derived from an EMBL/GenBank/DDBJ whole genome shotgun (WGS) entry which is preliminary data.</text>
</comment>
<sequence length="179" mass="20268">MTIIELMCQIDSVNRDVIKAVDRCGSSGRTAHLQPGYSNCTYYLKGNGQIALELKNGSIMVELHLSSKELFPQNYHAFEGMPFIIIEPYSILTNKRVHDNISSQVAEAECQVIFRCCALYDCRKNQVPNHTHKWQNRYLATTTAVEADFIRSGSTGRPCIVHRRNNVEPIPRTISLPDI</sequence>
<dbReference type="EMBL" id="VUJU01000428">
    <property type="protein sequence ID" value="KAF0770479.1"/>
    <property type="molecule type" value="Genomic_DNA"/>
</dbReference>
<reference evidence="1 2" key="1">
    <citation type="submission" date="2019-08" db="EMBL/GenBank/DDBJ databases">
        <title>Whole genome of Aphis craccivora.</title>
        <authorList>
            <person name="Voronova N.V."/>
            <person name="Shulinski R.S."/>
            <person name="Bandarenka Y.V."/>
            <person name="Zhorov D.G."/>
            <person name="Warner D."/>
        </authorList>
    </citation>
    <scope>NUCLEOTIDE SEQUENCE [LARGE SCALE GENOMIC DNA]</scope>
    <source>
        <strain evidence="1">180601</strain>
        <tissue evidence="1">Whole Body</tissue>
    </source>
</reference>
<organism evidence="1 2">
    <name type="scientific">Aphis craccivora</name>
    <name type="common">Cowpea aphid</name>
    <dbReference type="NCBI Taxonomy" id="307492"/>
    <lineage>
        <taxon>Eukaryota</taxon>
        <taxon>Metazoa</taxon>
        <taxon>Ecdysozoa</taxon>
        <taxon>Arthropoda</taxon>
        <taxon>Hexapoda</taxon>
        <taxon>Insecta</taxon>
        <taxon>Pterygota</taxon>
        <taxon>Neoptera</taxon>
        <taxon>Paraneoptera</taxon>
        <taxon>Hemiptera</taxon>
        <taxon>Sternorrhyncha</taxon>
        <taxon>Aphidomorpha</taxon>
        <taxon>Aphidoidea</taxon>
        <taxon>Aphididae</taxon>
        <taxon>Aphidini</taxon>
        <taxon>Aphis</taxon>
        <taxon>Aphis</taxon>
    </lineage>
</organism>
<keyword evidence="2" id="KW-1185">Reference proteome</keyword>
<evidence type="ECO:0000313" key="1">
    <source>
        <dbReference type="EMBL" id="KAF0770479.1"/>
    </source>
</evidence>
<protein>
    <submittedName>
        <fullName evidence="1">Uncharacterized protein</fullName>
    </submittedName>
</protein>
<accession>A0A6G0ZH67</accession>
<name>A0A6G0ZH67_APHCR</name>
<dbReference type="Proteomes" id="UP000478052">
    <property type="component" value="Unassembled WGS sequence"/>
</dbReference>
<dbReference type="AlphaFoldDB" id="A0A6G0ZH67"/>
<evidence type="ECO:0000313" key="2">
    <source>
        <dbReference type="Proteomes" id="UP000478052"/>
    </source>
</evidence>
<proteinExistence type="predicted"/>